<evidence type="ECO:0000256" key="1">
    <source>
        <dbReference type="SAM" id="MobiDB-lite"/>
    </source>
</evidence>
<dbReference type="GeneID" id="96003938"/>
<dbReference type="EMBL" id="JAAQHG020000006">
    <property type="protein sequence ID" value="KAL1588707.1"/>
    <property type="molecule type" value="Genomic_DNA"/>
</dbReference>
<reference evidence="2 3" key="1">
    <citation type="journal article" date="2020" name="Microbiol. Resour. Announc.">
        <title>Draft Genome Sequence of a Cladosporium Species Isolated from the Mesophotic Ascidian Didemnum maculosum.</title>
        <authorList>
            <person name="Gioti A."/>
            <person name="Siaperas R."/>
            <person name="Nikolaivits E."/>
            <person name="Le Goff G."/>
            <person name="Ouazzani J."/>
            <person name="Kotoulas G."/>
            <person name="Topakas E."/>
        </authorList>
    </citation>
    <scope>NUCLEOTIDE SEQUENCE [LARGE SCALE GENOMIC DNA]</scope>
    <source>
        <strain evidence="2 3">TM138-S3</strain>
    </source>
</reference>
<feature type="region of interest" description="Disordered" evidence="1">
    <location>
        <begin position="254"/>
        <end position="278"/>
    </location>
</feature>
<dbReference type="AlphaFoldDB" id="A0AB34KXA7"/>
<proteinExistence type="predicted"/>
<protein>
    <submittedName>
        <fullName evidence="2">Uncharacterized protein</fullName>
    </submittedName>
</protein>
<keyword evidence="3" id="KW-1185">Reference proteome</keyword>
<name>A0AB34KXA7_9PEZI</name>
<organism evidence="2 3">
    <name type="scientific">Cladosporium halotolerans</name>
    <dbReference type="NCBI Taxonomy" id="1052096"/>
    <lineage>
        <taxon>Eukaryota</taxon>
        <taxon>Fungi</taxon>
        <taxon>Dikarya</taxon>
        <taxon>Ascomycota</taxon>
        <taxon>Pezizomycotina</taxon>
        <taxon>Dothideomycetes</taxon>
        <taxon>Dothideomycetidae</taxon>
        <taxon>Cladosporiales</taxon>
        <taxon>Cladosporiaceae</taxon>
        <taxon>Cladosporium</taxon>
    </lineage>
</organism>
<sequence>MRSFIPPAIALLASASRSRAQEQHDDADYDNPCKSFGIDFQDKGKYFQNISSSDPFTFVSTFEGCKKDFANNILVDPNGDEYLCSDTALTPDDVYQMATCPLEKNQLWTGPWSVIIISNNGDEGEPIAYMRDFSLSVGIPVTTTVTPTVTITATITPTTNVTSTQVETDFSTQTKFITSPAYTKSRTVTITPKRTTTTKTKTLGTVTKKRFKVEPTIVTKTKTKTCSVPRRQRTRDPWCTIQPTLVTAAALSEGPHAVPTTTPKPRGRRDAFRRVSNDRAERLAERAARLAEEDDELEKRGLDSEIATVFETNTDLFGKSTVNTTLSSTVTLVNVVPSTTTVVQTTTSTVYKGITRTIATVTLPTPTKTRTRYTWARTTKTITLRPTVTKTTKWAPASSTAICRAKGGKLV</sequence>
<feature type="compositionally biased region" description="Basic and acidic residues" evidence="1">
    <location>
        <begin position="268"/>
        <end position="278"/>
    </location>
</feature>
<gene>
    <name evidence="2" type="ORF">WHR41_02494</name>
</gene>
<dbReference type="Proteomes" id="UP000803884">
    <property type="component" value="Unassembled WGS sequence"/>
</dbReference>
<dbReference type="RefSeq" id="XP_069231812.1">
    <property type="nucleotide sequence ID" value="XM_069371100.1"/>
</dbReference>
<evidence type="ECO:0000313" key="3">
    <source>
        <dbReference type="Proteomes" id="UP000803884"/>
    </source>
</evidence>
<accession>A0AB34KXA7</accession>
<evidence type="ECO:0000313" key="2">
    <source>
        <dbReference type="EMBL" id="KAL1588707.1"/>
    </source>
</evidence>
<comment type="caution">
    <text evidence="2">The sequence shown here is derived from an EMBL/GenBank/DDBJ whole genome shotgun (WGS) entry which is preliminary data.</text>
</comment>